<dbReference type="Gene3D" id="1.10.10.160">
    <property type="match status" value="1"/>
</dbReference>
<dbReference type="NCBIfam" id="TIGR01450">
    <property type="entry name" value="recC"/>
    <property type="match status" value="1"/>
</dbReference>
<keyword evidence="13" id="KW-1185">Reference proteome</keyword>
<dbReference type="EMBL" id="JAQQLF010000008">
    <property type="protein sequence ID" value="MDC7717169.1"/>
    <property type="molecule type" value="Genomic_DNA"/>
</dbReference>
<dbReference type="Proteomes" id="UP001219956">
    <property type="component" value="Unassembled WGS sequence"/>
</dbReference>
<dbReference type="HAMAP" id="MF_01486">
    <property type="entry name" value="RecC"/>
    <property type="match status" value="1"/>
</dbReference>
<evidence type="ECO:0000256" key="8">
    <source>
        <dbReference type="ARBA" id="ARBA00023125"/>
    </source>
</evidence>
<name>A0ABT5J011_9NEIS</name>
<dbReference type="Gene3D" id="3.40.50.300">
    <property type="entry name" value="P-loop containing nucleotide triphosphate hydrolases"/>
    <property type="match status" value="2"/>
</dbReference>
<evidence type="ECO:0000259" key="11">
    <source>
        <dbReference type="Pfam" id="PF17946"/>
    </source>
</evidence>
<keyword evidence="7 10" id="KW-0067">ATP-binding</keyword>
<keyword evidence="6 10" id="KW-0269">Exonuclease</keyword>
<dbReference type="InterPro" id="IPR011335">
    <property type="entry name" value="Restrct_endonuc-II-like"/>
</dbReference>
<keyword evidence="3 10" id="KW-0227">DNA damage</keyword>
<keyword evidence="9 10" id="KW-0234">DNA repair</keyword>
<evidence type="ECO:0000256" key="10">
    <source>
        <dbReference type="HAMAP-Rule" id="MF_01486"/>
    </source>
</evidence>
<organism evidence="12 13">
    <name type="scientific">Vogesella aquatica</name>
    <dbReference type="NCBI Taxonomy" id="2984206"/>
    <lineage>
        <taxon>Bacteria</taxon>
        <taxon>Pseudomonadati</taxon>
        <taxon>Pseudomonadota</taxon>
        <taxon>Betaproteobacteria</taxon>
        <taxon>Neisseriales</taxon>
        <taxon>Chromobacteriaceae</taxon>
        <taxon>Vogesella</taxon>
    </lineage>
</organism>
<evidence type="ECO:0000256" key="3">
    <source>
        <dbReference type="ARBA" id="ARBA00022763"/>
    </source>
</evidence>
<dbReference type="PIRSF" id="PIRSF000980">
    <property type="entry name" value="RecC"/>
    <property type="match status" value="1"/>
</dbReference>
<comment type="subunit">
    <text evidence="10">Heterotrimer of RecB, RecC and RecD. All subunits contribute to DNA-binding.</text>
</comment>
<comment type="similarity">
    <text evidence="10">Belongs to the RecC family.</text>
</comment>
<sequence>MPLNLYQSNRLEALGILYSHLTDSPLADAFAPEVIMVQSRGMGRWLTLNLAQQRGLAANLEFVLPAGFGWRLMQAVLPELPPKSAFAPDVLCWRLMDVLPTLDGEPFTPLQRYLQGGELACFELAGKIADIYDQYLVFRPDWIRAWEAGRLLGLGEDEAWQAALWQRLAAEVPGRHRVMMLDDFFARLRSEHLPQRVSVFGIATLAPMYLALLQRMAELTEVNVFLLNPSEAYWGDLQARSRQAVLFDDDASAGGHPLLASLGQQGRDFFDELAGGVAQPMSAFMAPDNHSLLARLQHDILTLTPPAANVAPYRAGDASIRCHIAHSPMRELEVLKDQLLAMLAADPSLTPADIAVLTPDINAYAPYIDAVFGYRSDAPSIPYSIADRRLAREVPLLATFGAVLQLADSRFAASDVLALLDCPALLARFGLADDDVSLLAQWVRQAGIRWGRDAEHKARLGLPAEPTHTWRWGLDRLLLGTMLPASLAGDGAPLFAGLLPDSAAQGQAADKLASLASLYDVLAGLAADWAQPASMAAWAQRLRDAAAQLFLVDEADEAALQLLHGIADTLTADAALAQFDGALPLAVIRDAVLRQLDMSSSGGFLTGGLTFCAMVPMRSIPFRVLCLVGMNDGAYPRDERPVSFDLVARNPRRGDRSRRFDDRYLFLEAILSARDALYLSWVGRSVRSDEPLPPSPLVAELLDTLASMCGGDIAPAITTRHPLQPFSRRSYDGSLPSYEPLWAAALAQPAAAAQPFASTLPAVAPPVVLLADFLRFWRNPVRAWLADRLGLKLARHADELPVREPFAIDRDSRSDIRDTLVGSLLAGKPLRHAEARLAGQGLLPDAALGDACLAQERAASARFAARLPSSLLADTLPPQPVRLVLGGVMLSGELAGLRPEGLLRVVPRKAYATEFITLWLEHLVRLAAGLPGIAPDSVLYADDGVHRLGASSRDGQPLDAHALLAAWMARYLQGQSQPLPFFARTSLAYARAEPGKQMGAAQNEWSPDFTGLGRTPQRDDAANLLAFRHLEPLSDPLFAQLADTLLAPLVGALQLDKD</sequence>
<evidence type="ECO:0000256" key="2">
    <source>
        <dbReference type="ARBA" id="ARBA00022741"/>
    </source>
</evidence>
<dbReference type="Gene3D" id="1.10.10.990">
    <property type="match status" value="1"/>
</dbReference>
<evidence type="ECO:0000256" key="7">
    <source>
        <dbReference type="ARBA" id="ARBA00022840"/>
    </source>
</evidence>
<dbReference type="PANTHER" id="PTHR30591:SF1">
    <property type="entry name" value="RECBCD ENZYME SUBUNIT RECC"/>
    <property type="match status" value="1"/>
</dbReference>
<dbReference type="Pfam" id="PF04257">
    <property type="entry name" value="Exonuc_V_gamma"/>
    <property type="match status" value="1"/>
</dbReference>
<gene>
    <name evidence="10 12" type="primary">recC</name>
    <name evidence="12" type="ORF">PQU95_08070</name>
</gene>
<dbReference type="PANTHER" id="PTHR30591">
    <property type="entry name" value="RECBCD ENZYME SUBUNIT RECC"/>
    <property type="match status" value="1"/>
</dbReference>
<evidence type="ECO:0000256" key="6">
    <source>
        <dbReference type="ARBA" id="ARBA00022839"/>
    </source>
</evidence>
<keyword evidence="4 10" id="KW-0378">Hydrolase</keyword>
<dbReference type="InterPro" id="IPR013986">
    <property type="entry name" value="DExx_box_DNA_helicase_dom_sf"/>
</dbReference>
<dbReference type="Gene3D" id="3.40.50.10930">
    <property type="match status" value="1"/>
</dbReference>
<comment type="miscellaneous">
    <text evidence="10">In the RecBCD complex, RecB has a slow 3'-5' helicase, an exonuclease activity and loads RecA onto ssDNA, RecD has a fast 5'-3' helicase activity, while RecC stimulates the ATPase and processivity of the RecB helicase and contributes to recognition of the Chi site.</text>
</comment>
<keyword evidence="8 10" id="KW-0238">DNA-binding</keyword>
<dbReference type="SUPFAM" id="SSF52540">
    <property type="entry name" value="P-loop containing nucleoside triphosphate hydrolases"/>
    <property type="match status" value="2"/>
</dbReference>
<comment type="function">
    <text evidence="10">A helicase/nuclease that prepares dsDNA breaks (DSB) for recombinational DNA repair. Binds to DSBs and unwinds DNA via a highly rapid and processive ATP-dependent bidirectional helicase activity. Unwinds dsDNA until it encounters a Chi (crossover hotspot instigator) sequence from the 3' direction. Cuts ssDNA a few nucleotides 3' to the Chi site. The properties and activities of the enzyme are changed at Chi. The Chi-altered holoenzyme produces a long 3'-ssDNA overhang and facilitates RecA-binding to the ssDNA for homologous DNA recombination and repair. Holoenzyme degrades any linearized DNA that is unable to undergo homologous recombination. In the holoenzyme this subunit recognizes the wild-type Chi sequence, and when added to isolated RecB increases its ATP-dependent helicase processivity.</text>
</comment>
<keyword evidence="2 10" id="KW-0547">Nucleotide-binding</keyword>
<feature type="domain" description="RecC C-terminal" evidence="11">
    <location>
        <begin position="768"/>
        <end position="992"/>
    </location>
</feature>
<dbReference type="SUPFAM" id="SSF52980">
    <property type="entry name" value="Restriction endonuclease-like"/>
    <property type="match status" value="1"/>
</dbReference>
<keyword evidence="5 10" id="KW-0347">Helicase</keyword>
<evidence type="ECO:0000256" key="5">
    <source>
        <dbReference type="ARBA" id="ARBA00022806"/>
    </source>
</evidence>
<evidence type="ECO:0000256" key="1">
    <source>
        <dbReference type="ARBA" id="ARBA00022722"/>
    </source>
</evidence>
<evidence type="ECO:0000313" key="12">
    <source>
        <dbReference type="EMBL" id="MDC7717169.1"/>
    </source>
</evidence>
<dbReference type="RefSeq" id="WP_272751521.1">
    <property type="nucleotide sequence ID" value="NZ_JAQQLF010000008.1"/>
</dbReference>
<evidence type="ECO:0000256" key="9">
    <source>
        <dbReference type="ARBA" id="ARBA00023204"/>
    </source>
</evidence>
<dbReference type="GO" id="GO:0008854">
    <property type="term" value="F:exodeoxyribonuclease V activity"/>
    <property type="evidence" value="ECO:0007669"/>
    <property type="project" value="UniProtKB-EC"/>
</dbReference>
<reference evidence="12 13" key="1">
    <citation type="submission" date="2023-01" db="EMBL/GenBank/DDBJ databases">
        <title>Novel species of the genus Vogesella isolated from rivers.</title>
        <authorList>
            <person name="Lu H."/>
        </authorList>
    </citation>
    <scope>NUCLEOTIDE SEQUENCE [LARGE SCALE GENOMIC DNA]</scope>
    <source>
        <strain evidence="12 13">DC21W</strain>
    </source>
</reference>
<dbReference type="InterPro" id="IPR006697">
    <property type="entry name" value="RecC"/>
</dbReference>
<dbReference type="InterPro" id="IPR041500">
    <property type="entry name" value="RecC_C"/>
</dbReference>
<evidence type="ECO:0000256" key="4">
    <source>
        <dbReference type="ARBA" id="ARBA00022801"/>
    </source>
</evidence>
<proteinExistence type="inferred from homology"/>
<dbReference type="Pfam" id="PF17946">
    <property type="entry name" value="RecC_C"/>
    <property type="match status" value="1"/>
</dbReference>
<comment type="caution">
    <text evidence="12">The sequence shown here is derived from an EMBL/GenBank/DDBJ whole genome shotgun (WGS) entry which is preliminary data.</text>
</comment>
<evidence type="ECO:0000313" key="13">
    <source>
        <dbReference type="Proteomes" id="UP001219956"/>
    </source>
</evidence>
<protein>
    <recommendedName>
        <fullName evidence="10">RecBCD enzyme subunit RecC</fullName>
    </recommendedName>
    <alternativeName>
        <fullName evidence="10">Exonuclease V subunit RecC</fullName>
        <shortName evidence="10">ExoV subunit RecC</shortName>
    </alternativeName>
    <alternativeName>
        <fullName evidence="10">Helicase/nuclease RecBCD subunit RecC</fullName>
    </alternativeName>
</protein>
<accession>A0ABT5J011</accession>
<keyword evidence="1 10" id="KW-0540">Nuclease</keyword>
<dbReference type="InterPro" id="IPR027417">
    <property type="entry name" value="P-loop_NTPase"/>
</dbReference>